<dbReference type="STRING" id="549789.NIES30_20170"/>
<evidence type="ECO:0000313" key="1">
    <source>
        <dbReference type="EMBL" id="OKH45438.1"/>
    </source>
</evidence>
<name>A0A1U7J186_9CYAN</name>
<reference evidence="1 2" key="1">
    <citation type="submission" date="2016-11" db="EMBL/GenBank/DDBJ databases">
        <title>Draft Genome Sequences of Nine Cyanobacterial Strains from Diverse Habitats.</title>
        <authorList>
            <person name="Zhu T."/>
            <person name="Hou S."/>
            <person name="Lu X."/>
            <person name="Hess W.R."/>
        </authorList>
    </citation>
    <scope>NUCLEOTIDE SEQUENCE [LARGE SCALE GENOMIC DNA]</scope>
    <source>
        <strain evidence="1 2">NIES-30</strain>
    </source>
</reference>
<dbReference type="AlphaFoldDB" id="A0A1U7J186"/>
<comment type="caution">
    <text evidence="1">The sequence shown here is derived from an EMBL/GenBank/DDBJ whole genome shotgun (WGS) entry which is preliminary data.</text>
</comment>
<dbReference type="Proteomes" id="UP000185557">
    <property type="component" value="Unassembled WGS sequence"/>
</dbReference>
<dbReference type="OrthoDB" id="512901at2"/>
<evidence type="ECO:0000313" key="2">
    <source>
        <dbReference type="Proteomes" id="UP000185557"/>
    </source>
</evidence>
<protein>
    <recommendedName>
        <fullName evidence="3">VOC domain-containing protein</fullName>
    </recommendedName>
</protein>
<accession>A0A1U7J186</accession>
<sequence length="160" mass="17693">MIHHISVSANDPLHVATVMAEIFQGYVIPFPPNPGSYITLAADDFGTAIEVYPTGSEIFPDSHQGQAGFQLNPQSSQYSAFHAAISVPMSLEEIERIGDREGWRVLFADRDGLFDVVEFWVENRLMLELLTPAMAAKYQAVFSPEHLPALVDQFALATAR</sequence>
<dbReference type="RefSeq" id="WP_073610246.1">
    <property type="nucleotide sequence ID" value="NZ_MRCG01000017.1"/>
</dbReference>
<keyword evidence="2" id="KW-1185">Reference proteome</keyword>
<organism evidence="1 2">
    <name type="scientific">Phormidium tenue NIES-30</name>
    <dbReference type="NCBI Taxonomy" id="549789"/>
    <lineage>
        <taxon>Bacteria</taxon>
        <taxon>Bacillati</taxon>
        <taxon>Cyanobacteriota</taxon>
        <taxon>Cyanophyceae</taxon>
        <taxon>Oscillatoriophycideae</taxon>
        <taxon>Oscillatoriales</taxon>
        <taxon>Oscillatoriaceae</taxon>
        <taxon>Phormidium</taxon>
    </lineage>
</organism>
<evidence type="ECO:0008006" key="3">
    <source>
        <dbReference type="Google" id="ProtNLM"/>
    </source>
</evidence>
<proteinExistence type="predicted"/>
<dbReference type="EMBL" id="MRCG01000017">
    <property type="protein sequence ID" value="OKH45438.1"/>
    <property type="molecule type" value="Genomic_DNA"/>
</dbReference>
<gene>
    <name evidence="1" type="ORF">NIES30_20170</name>
</gene>